<feature type="region of interest" description="Disordered" evidence="1">
    <location>
        <begin position="1"/>
        <end position="80"/>
    </location>
</feature>
<evidence type="ECO:0000313" key="3">
    <source>
        <dbReference type="Proteomes" id="UP001213000"/>
    </source>
</evidence>
<dbReference type="AlphaFoldDB" id="A0AAD5VTE1"/>
<feature type="compositionally biased region" description="Polar residues" evidence="1">
    <location>
        <begin position="1"/>
        <end position="12"/>
    </location>
</feature>
<keyword evidence="3" id="KW-1185">Reference proteome</keyword>
<comment type="caution">
    <text evidence="2">The sequence shown here is derived from an EMBL/GenBank/DDBJ whole genome shotgun (WGS) entry which is preliminary data.</text>
</comment>
<evidence type="ECO:0000313" key="2">
    <source>
        <dbReference type="EMBL" id="KAJ3569316.1"/>
    </source>
</evidence>
<dbReference type="Proteomes" id="UP001213000">
    <property type="component" value="Unassembled WGS sequence"/>
</dbReference>
<reference evidence="2" key="1">
    <citation type="submission" date="2022-07" db="EMBL/GenBank/DDBJ databases">
        <title>Genome Sequence of Leucocoprinus birnbaumii.</title>
        <authorList>
            <person name="Buettner E."/>
        </authorList>
    </citation>
    <scope>NUCLEOTIDE SEQUENCE</scope>
    <source>
        <strain evidence="2">VT141</strain>
    </source>
</reference>
<feature type="compositionally biased region" description="Polar residues" evidence="1">
    <location>
        <begin position="48"/>
        <end position="80"/>
    </location>
</feature>
<accession>A0AAD5VTE1</accession>
<name>A0AAD5VTE1_9AGAR</name>
<dbReference type="EMBL" id="JANIEX010000295">
    <property type="protein sequence ID" value="KAJ3569316.1"/>
    <property type="molecule type" value="Genomic_DNA"/>
</dbReference>
<gene>
    <name evidence="2" type="ORF">NP233_g5134</name>
</gene>
<sequence length="80" mass="8719">MQHATSSMQPNRQPVPPAKEQRGRTISLLRLPPANSNPKNEPMVPMLLNSQPMSSTSQFTTAARSMSTSTESSGVNCLDY</sequence>
<proteinExistence type="predicted"/>
<evidence type="ECO:0000256" key="1">
    <source>
        <dbReference type="SAM" id="MobiDB-lite"/>
    </source>
</evidence>
<organism evidence="2 3">
    <name type="scientific">Leucocoprinus birnbaumii</name>
    <dbReference type="NCBI Taxonomy" id="56174"/>
    <lineage>
        <taxon>Eukaryota</taxon>
        <taxon>Fungi</taxon>
        <taxon>Dikarya</taxon>
        <taxon>Basidiomycota</taxon>
        <taxon>Agaricomycotina</taxon>
        <taxon>Agaricomycetes</taxon>
        <taxon>Agaricomycetidae</taxon>
        <taxon>Agaricales</taxon>
        <taxon>Agaricineae</taxon>
        <taxon>Agaricaceae</taxon>
        <taxon>Leucocoprinus</taxon>
    </lineage>
</organism>
<protein>
    <submittedName>
        <fullName evidence="2">Uncharacterized protein</fullName>
    </submittedName>
</protein>